<name>A0ACB9AJ13_CICIN</name>
<sequence length="128" mass="14042">MTREQPNDEDDSDEAVVEDNDEEILEFYYLTSLDALIVKQYKGSKNSRNYQERFRHAVVGFAEASTRSEEPKAQDGLSANMHIVELAVGALLVILMAVVALVVPSVTIVVVVPLCECCSGCADFGCHC</sequence>
<dbReference type="Proteomes" id="UP001055811">
    <property type="component" value="Linkage Group LG07"/>
</dbReference>
<evidence type="ECO:0000313" key="1">
    <source>
        <dbReference type="EMBL" id="KAI3709843.1"/>
    </source>
</evidence>
<protein>
    <submittedName>
        <fullName evidence="1">Uncharacterized protein</fullName>
    </submittedName>
</protein>
<evidence type="ECO:0000313" key="2">
    <source>
        <dbReference type="Proteomes" id="UP001055811"/>
    </source>
</evidence>
<keyword evidence="2" id="KW-1185">Reference proteome</keyword>
<accession>A0ACB9AJ13</accession>
<comment type="caution">
    <text evidence="1">The sequence shown here is derived from an EMBL/GenBank/DDBJ whole genome shotgun (WGS) entry which is preliminary data.</text>
</comment>
<dbReference type="EMBL" id="CM042015">
    <property type="protein sequence ID" value="KAI3709843.1"/>
    <property type="molecule type" value="Genomic_DNA"/>
</dbReference>
<proteinExistence type="predicted"/>
<gene>
    <name evidence="1" type="ORF">L2E82_39611</name>
</gene>
<reference evidence="2" key="1">
    <citation type="journal article" date="2022" name="Mol. Ecol. Resour.">
        <title>The genomes of chicory, endive, great burdock and yacon provide insights into Asteraceae palaeo-polyploidization history and plant inulin production.</title>
        <authorList>
            <person name="Fan W."/>
            <person name="Wang S."/>
            <person name="Wang H."/>
            <person name="Wang A."/>
            <person name="Jiang F."/>
            <person name="Liu H."/>
            <person name="Zhao H."/>
            <person name="Xu D."/>
            <person name="Zhang Y."/>
        </authorList>
    </citation>
    <scope>NUCLEOTIDE SEQUENCE [LARGE SCALE GENOMIC DNA]</scope>
    <source>
        <strain evidence="2">cv. Punajuju</strain>
    </source>
</reference>
<organism evidence="1 2">
    <name type="scientific">Cichorium intybus</name>
    <name type="common">Chicory</name>
    <dbReference type="NCBI Taxonomy" id="13427"/>
    <lineage>
        <taxon>Eukaryota</taxon>
        <taxon>Viridiplantae</taxon>
        <taxon>Streptophyta</taxon>
        <taxon>Embryophyta</taxon>
        <taxon>Tracheophyta</taxon>
        <taxon>Spermatophyta</taxon>
        <taxon>Magnoliopsida</taxon>
        <taxon>eudicotyledons</taxon>
        <taxon>Gunneridae</taxon>
        <taxon>Pentapetalae</taxon>
        <taxon>asterids</taxon>
        <taxon>campanulids</taxon>
        <taxon>Asterales</taxon>
        <taxon>Asteraceae</taxon>
        <taxon>Cichorioideae</taxon>
        <taxon>Cichorieae</taxon>
        <taxon>Cichoriinae</taxon>
        <taxon>Cichorium</taxon>
    </lineage>
</organism>
<reference evidence="1 2" key="2">
    <citation type="journal article" date="2022" name="Mol. Ecol. Resour.">
        <title>The genomes of chicory, endive, great burdock and yacon provide insights into Asteraceae paleo-polyploidization history and plant inulin production.</title>
        <authorList>
            <person name="Fan W."/>
            <person name="Wang S."/>
            <person name="Wang H."/>
            <person name="Wang A."/>
            <person name="Jiang F."/>
            <person name="Liu H."/>
            <person name="Zhao H."/>
            <person name="Xu D."/>
            <person name="Zhang Y."/>
        </authorList>
    </citation>
    <scope>NUCLEOTIDE SEQUENCE [LARGE SCALE GENOMIC DNA]</scope>
    <source>
        <strain evidence="2">cv. Punajuju</strain>
        <tissue evidence="1">Leaves</tissue>
    </source>
</reference>